<evidence type="ECO:0000313" key="2">
    <source>
        <dbReference type="EMBL" id="SVC21501.1"/>
    </source>
</evidence>
<feature type="non-terminal residue" evidence="2">
    <location>
        <position position="1"/>
    </location>
</feature>
<dbReference type="InterPro" id="IPR011478">
    <property type="entry name" value="DUF1585"/>
</dbReference>
<dbReference type="Pfam" id="PF07624">
    <property type="entry name" value="PSD2"/>
    <property type="match status" value="1"/>
</dbReference>
<sequence>DYLLTNRQDQLARAMVYKMAAYALGRPLTFGDRAEVDRITTALRKRGDGLTDLVFLIVKSDLFQLN</sequence>
<dbReference type="EMBL" id="UINC01079470">
    <property type="protein sequence ID" value="SVC21501.1"/>
    <property type="molecule type" value="Genomic_DNA"/>
</dbReference>
<organism evidence="2">
    <name type="scientific">marine metagenome</name>
    <dbReference type="NCBI Taxonomy" id="408172"/>
    <lineage>
        <taxon>unclassified sequences</taxon>
        <taxon>metagenomes</taxon>
        <taxon>ecological metagenomes</taxon>
    </lineage>
</organism>
<dbReference type="AlphaFoldDB" id="A0A382KFK7"/>
<evidence type="ECO:0000259" key="1">
    <source>
        <dbReference type="Pfam" id="PF07624"/>
    </source>
</evidence>
<name>A0A382KFK7_9ZZZZ</name>
<protein>
    <recommendedName>
        <fullName evidence="1">DUF1585 domain-containing protein</fullName>
    </recommendedName>
</protein>
<accession>A0A382KFK7</accession>
<proteinExistence type="predicted"/>
<reference evidence="2" key="1">
    <citation type="submission" date="2018-05" db="EMBL/GenBank/DDBJ databases">
        <authorList>
            <person name="Lanie J.A."/>
            <person name="Ng W.-L."/>
            <person name="Kazmierczak K.M."/>
            <person name="Andrzejewski T.M."/>
            <person name="Davidsen T.M."/>
            <person name="Wayne K.J."/>
            <person name="Tettelin H."/>
            <person name="Glass J.I."/>
            <person name="Rusch D."/>
            <person name="Podicherti R."/>
            <person name="Tsui H.-C.T."/>
            <person name="Winkler M.E."/>
        </authorList>
    </citation>
    <scope>NUCLEOTIDE SEQUENCE</scope>
</reference>
<gene>
    <name evidence="2" type="ORF">METZ01_LOCUS274355</name>
</gene>
<feature type="domain" description="DUF1585" evidence="1">
    <location>
        <begin position="3"/>
        <end position="63"/>
    </location>
</feature>